<proteinExistence type="predicted"/>
<evidence type="ECO:0000313" key="1">
    <source>
        <dbReference type="EMBL" id="KAH9312107.1"/>
    </source>
</evidence>
<reference evidence="1 2" key="1">
    <citation type="journal article" date="2021" name="Nat. Plants">
        <title>The Taxus genome provides insights into paclitaxel biosynthesis.</title>
        <authorList>
            <person name="Xiong X."/>
            <person name="Gou J."/>
            <person name="Liao Q."/>
            <person name="Li Y."/>
            <person name="Zhou Q."/>
            <person name="Bi G."/>
            <person name="Li C."/>
            <person name="Du R."/>
            <person name="Wang X."/>
            <person name="Sun T."/>
            <person name="Guo L."/>
            <person name="Liang H."/>
            <person name="Lu P."/>
            <person name="Wu Y."/>
            <person name="Zhang Z."/>
            <person name="Ro D.K."/>
            <person name="Shang Y."/>
            <person name="Huang S."/>
            <person name="Yan J."/>
        </authorList>
    </citation>
    <scope>NUCLEOTIDE SEQUENCE [LARGE SCALE GENOMIC DNA]</scope>
    <source>
        <strain evidence="1">Ta-2019</strain>
    </source>
</reference>
<dbReference type="Proteomes" id="UP000824469">
    <property type="component" value="Unassembled WGS sequence"/>
</dbReference>
<feature type="non-terminal residue" evidence="1">
    <location>
        <position position="50"/>
    </location>
</feature>
<evidence type="ECO:0000313" key="2">
    <source>
        <dbReference type="Proteomes" id="UP000824469"/>
    </source>
</evidence>
<dbReference type="AlphaFoldDB" id="A0AA38FVY5"/>
<gene>
    <name evidence="1" type="ORF">KI387_027142</name>
</gene>
<keyword evidence="2" id="KW-1185">Reference proteome</keyword>
<accession>A0AA38FVY5</accession>
<protein>
    <submittedName>
        <fullName evidence="1">Uncharacterized protein</fullName>
    </submittedName>
</protein>
<sequence>MTHAKAARAREALQQNPTITKEEVLHAQYPDLSYQKEVYQETMEVLKNLQ</sequence>
<dbReference type="EMBL" id="JAHRHJ020000006">
    <property type="protein sequence ID" value="KAH9312107.1"/>
    <property type="molecule type" value="Genomic_DNA"/>
</dbReference>
<name>A0AA38FVY5_TAXCH</name>
<organism evidence="1 2">
    <name type="scientific">Taxus chinensis</name>
    <name type="common">Chinese yew</name>
    <name type="synonym">Taxus wallichiana var. chinensis</name>
    <dbReference type="NCBI Taxonomy" id="29808"/>
    <lineage>
        <taxon>Eukaryota</taxon>
        <taxon>Viridiplantae</taxon>
        <taxon>Streptophyta</taxon>
        <taxon>Embryophyta</taxon>
        <taxon>Tracheophyta</taxon>
        <taxon>Spermatophyta</taxon>
        <taxon>Pinopsida</taxon>
        <taxon>Pinidae</taxon>
        <taxon>Conifers II</taxon>
        <taxon>Cupressales</taxon>
        <taxon>Taxaceae</taxon>
        <taxon>Taxus</taxon>
    </lineage>
</organism>
<comment type="caution">
    <text evidence="1">The sequence shown here is derived from an EMBL/GenBank/DDBJ whole genome shotgun (WGS) entry which is preliminary data.</text>
</comment>